<gene>
    <name evidence="2" type="ORF">LEMA_P119540.1</name>
</gene>
<name>E4ZT32_LEPMJ</name>
<dbReference type="InterPro" id="IPR002678">
    <property type="entry name" value="DUF34/NIF3"/>
</dbReference>
<dbReference type="HOGENOM" id="CLU_070095_0_0_1"/>
<dbReference type="Gene3D" id="3.40.1390.30">
    <property type="entry name" value="NIF3 (NGG1p interacting factor 3)-like"/>
    <property type="match status" value="2"/>
</dbReference>
<dbReference type="InParanoid" id="E4ZT32"/>
<proteinExistence type="inferred from homology"/>
<evidence type="ECO:0008006" key="4">
    <source>
        <dbReference type="Google" id="ProtNLM"/>
    </source>
</evidence>
<evidence type="ECO:0000313" key="2">
    <source>
        <dbReference type="EMBL" id="CBX94463.1"/>
    </source>
</evidence>
<dbReference type="GeneID" id="13291158"/>
<evidence type="ECO:0000313" key="3">
    <source>
        <dbReference type="Proteomes" id="UP000002668"/>
    </source>
</evidence>
<comment type="similarity">
    <text evidence="1">Belongs to the GTP cyclohydrolase I type 2/NIF3 family.</text>
</comment>
<dbReference type="Proteomes" id="UP000002668">
    <property type="component" value="Genome"/>
</dbReference>
<dbReference type="InterPro" id="IPR036069">
    <property type="entry name" value="DUF34/NIF3_sf"/>
</dbReference>
<reference evidence="3" key="1">
    <citation type="journal article" date="2011" name="Nat. Commun.">
        <title>Effector diversification within compartments of the Leptosphaeria maculans genome affected by Repeat-Induced Point mutations.</title>
        <authorList>
            <person name="Rouxel T."/>
            <person name="Grandaubert J."/>
            <person name="Hane J.K."/>
            <person name="Hoede C."/>
            <person name="van de Wouw A.P."/>
            <person name="Couloux A."/>
            <person name="Dominguez V."/>
            <person name="Anthouard V."/>
            <person name="Bally P."/>
            <person name="Bourras S."/>
            <person name="Cozijnsen A.J."/>
            <person name="Ciuffetti L.M."/>
            <person name="Degrave A."/>
            <person name="Dilmaghani A."/>
            <person name="Duret L."/>
            <person name="Fudal I."/>
            <person name="Goodwin S.B."/>
            <person name="Gout L."/>
            <person name="Glaser N."/>
            <person name="Linglin J."/>
            <person name="Kema G.H.J."/>
            <person name="Lapalu N."/>
            <person name="Lawrence C.B."/>
            <person name="May K."/>
            <person name="Meyer M."/>
            <person name="Ollivier B."/>
            <person name="Poulain J."/>
            <person name="Schoch C.L."/>
            <person name="Simon A."/>
            <person name="Spatafora J.W."/>
            <person name="Stachowiak A."/>
            <person name="Turgeon B.G."/>
            <person name="Tyler B.M."/>
            <person name="Vincent D."/>
            <person name="Weissenbach J."/>
            <person name="Amselem J."/>
            <person name="Quesneville H."/>
            <person name="Oliver R.P."/>
            <person name="Wincker P."/>
            <person name="Balesdent M.-H."/>
            <person name="Howlett B.J."/>
        </authorList>
    </citation>
    <scope>NUCLEOTIDE SEQUENCE [LARGE SCALE GENOMIC DNA]</scope>
    <source>
        <strain evidence="3">JN3 / isolate v23.1.3 / race Av1-4-5-6-7-8</strain>
    </source>
</reference>
<dbReference type="OMA" id="IMNAFNE"/>
<dbReference type="VEuPathDB" id="FungiDB:LEMA_P119540.1"/>
<dbReference type="eggNOG" id="ENOG502SKBF">
    <property type="taxonomic scope" value="Eukaryota"/>
</dbReference>
<organism evidence="3">
    <name type="scientific">Leptosphaeria maculans (strain JN3 / isolate v23.1.3 / race Av1-4-5-6-7-8)</name>
    <name type="common">Blackleg fungus</name>
    <name type="synonym">Phoma lingam</name>
    <dbReference type="NCBI Taxonomy" id="985895"/>
    <lineage>
        <taxon>Eukaryota</taxon>
        <taxon>Fungi</taxon>
        <taxon>Dikarya</taxon>
        <taxon>Ascomycota</taxon>
        <taxon>Pezizomycotina</taxon>
        <taxon>Dothideomycetes</taxon>
        <taxon>Pleosporomycetidae</taxon>
        <taxon>Pleosporales</taxon>
        <taxon>Pleosporineae</taxon>
        <taxon>Leptosphaeriaceae</taxon>
        <taxon>Plenodomus</taxon>
        <taxon>Plenodomus lingam/Leptosphaeria maculans species complex</taxon>
    </lineage>
</organism>
<evidence type="ECO:0000256" key="1">
    <source>
        <dbReference type="ARBA" id="ARBA00006964"/>
    </source>
</evidence>
<dbReference type="SUPFAM" id="SSF102705">
    <property type="entry name" value="NIF3 (NGG1p interacting factor 3)-like"/>
    <property type="match status" value="1"/>
</dbReference>
<dbReference type="OrthoDB" id="2592744at2759"/>
<keyword evidence="3" id="KW-1185">Reference proteome</keyword>
<dbReference type="Pfam" id="PF01784">
    <property type="entry name" value="DUF34_NIF3"/>
    <property type="match status" value="1"/>
</dbReference>
<accession>E4ZT32</accession>
<dbReference type="AlphaFoldDB" id="E4ZT32"/>
<dbReference type="EMBL" id="FP929123">
    <property type="protein sequence ID" value="CBX94463.1"/>
    <property type="molecule type" value="Genomic_DNA"/>
</dbReference>
<sequence>MTHAVINDYIISLLPLKENDVRRIYHVPKNPRYDPDTAIVEQIVLSVTPTPGVYSLIGNQIGKSAAASVRPNSQIHHRPPRTVCFLHRPFELDHRNVRGGTLVLSSHTSFDEVLTVGWNPVLAERLGLNVPGASCIQGYKGDMERKIGILGEVSLPRAQLLHQTQKEFGGVELVLEGVSDETHVVAIMNAFNEEEVHRILNEARGRGWIATEDDGRHILYITGQPRITGLEAARALSMSVACVGHRQAEDWGIRYIAAQLRHTFPSIRVEEIYEEAIPAIRKPIELVEK</sequence>
<protein>
    <recommendedName>
        <fullName evidence="4">Ngg1p interacting factor 3 nif3 protein</fullName>
    </recommendedName>
</protein>